<keyword evidence="1" id="KW-0812">Transmembrane</keyword>
<protein>
    <submittedName>
        <fullName evidence="2">Uncharacterized protein</fullName>
    </submittedName>
</protein>
<reference evidence="2 3" key="1">
    <citation type="submission" date="2014-04" db="EMBL/GenBank/DDBJ databases">
        <authorList>
            <consortium name="DOE Joint Genome Institute"/>
            <person name="Kuo A."/>
            <person name="Kohler A."/>
            <person name="Nagy L.G."/>
            <person name="Floudas D."/>
            <person name="Copeland A."/>
            <person name="Barry K.W."/>
            <person name="Cichocki N."/>
            <person name="Veneault-Fourrey C."/>
            <person name="LaButti K."/>
            <person name="Lindquist E.A."/>
            <person name="Lipzen A."/>
            <person name="Lundell T."/>
            <person name="Morin E."/>
            <person name="Murat C."/>
            <person name="Sun H."/>
            <person name="Tunlid A."/>
            <person name="Henrissat B."/>
            <person name="Grigoriev I.V."/>
            <person name="Hibbett D.S."/>
            <person name="Martin F."/>
            <person name="Nordberg H.P."/>
            <person name="Cantor M.N."/>
            <person name="Hua S.X."/>
        </authorList>
    </citation>
    <scope>NUCLEOTIDE SEQUENCE [LARGE SCALE GENOMIC DNA]</scope>
    <source>
        <strain evidence="2 3">LaAM-08-1</strain>
    </source>
</reference>
<dbReference type="EMBL" id="KN838902">
    <property type="protein sequence ID" value="KIJ92557.1"/>
    <property type="molecule type" value="Genomic_DNA"/>
</dbReference>
<dbReference type="STRING" id="1095629.A0A0C9X8B2"/>
<evidence type="ECO:0000313" key="2">
    <source>
        <dbReference type="EMBL" id="KIJ92557.1"/>
    </source>
</evidence>
<keyword evidence="1" id="KW-1133">Transmembrane helix</keyword>
<accession>A0A0C9X8B2</accession>
<keyword evidence="3" id="KW-1185">Reference proteome</keyword>
<dbReference type="Proteomes" id="UP000054477">
    <property type="component" value="Unassembled WGS sequence"/>
</dbReference>
<gene>
    <name evidence="2" type="ORF">K443DRAFT_13525</name>
</gene>
<sequence length="265" mass="29067">MTCLRFLDGRAFNVNSRRPRYQEVDSSLAYATSQAPLQSDITTAVSLAASVTRVVGGLWVTGYIWRCLFVAMERGGISAKVVSQATSNRPPAPRHFTRKSNMVIIYITLFATFAIDYFSAALTGSFIWEAADTQIPGKIPLAISNGTADPVGEPFLGDKWKSPVLSIASASASIAWIPQSDSLLNITEPSTTSRRVIRGAQSISTNSTLAEVMMPYFVVDAFEWLRDPHQVLTDGQISLLSVRADEYIRKMTRCLIALSQARKAH</sequence>
<dbReference type="HOGENOM" id="CLU_1030839_0_0_1"/>
<name>A0A0C9X8B2_9AGAR</name>
<evidence type="ECO:0000256" key="1">
    <source>
        <dbReference type="SAM" id="Phobius"/>
    </source>
</evidence>
<keyword evidence="1" id="KW-0472">Membrane</keyword>
<dbReference type="OrthoDB" id="3208378at2759"/>
<dbReference type="AlphaFoldDB" id="A0A0C9X8B2"/>
<feature type="transmembrane region" description="Helical" evidence="1">
    <location>
        <begin position="103"/>
        <end position="128"/>
    </location>
</feature>
<organism evidence="2 3">
    <name type="scientific">Laccaria amethystina LaAM-08-1</name>
    <dbReference type="NCBI Taxonomy" id="1095629"/>
    <lineage>
        <taxon>Eukaryota</taxon>
        <taxon>Fungi</taxon>
        <taxon>Dikarya</taxon>
        <taxon>Basidiomycota</taxon>
        <taxon>Agaricomycotina</taxon>
        <taxon>Agaricomycetes</taxon>
        <taxon>Agaricomycetidae</taxon>
        <taxon>Agaricales</taxon>
        <taxon>Agaricineae</taxon>
        <taxon>Hydnangiaceae</taxon>
        <taxon>Laccaria</taxon>
    </lineage>
</organism>
<reference evidence="3" key="2">
    <citation type="submission" date="2015-01" db="EMBL/GenBank/DDBJ databases">
        <title>Evolutionary Origins and Diversification of the Mycorrhizal Mutualists.</title>
        <authorList>
            <consortium name="DOE Joint Genome Institute"/>
            <consortium name="Mycorrhizal Genomics Consortium"/>
            <person name="Kohler A."/>
            <person name="Kuo A."/>
            <person name="Nagy L.G."/>
            <person name="Floudas D."/>
            <person name="Copeland A."/>
            <person name="Barry K.W."/>
            <person name="Cichocki N."/>
            <person name="Veneault-Fourrey C."/>
            <person name="LaButti K."/>
            <person name="Lindquist E.A."/>
            <person name="Lipzen A."/>
            <person name="Lundell T."/>
            <person name="Morin E."/>
            <person name="Murat C."/>
            <person name="Riley R."/>
            <person name="Ohm R."/>
            <person name="Sun H."/>
            <person name="Tunlid A."/>
            <person name="Henrissat B."/>
            <person name="Grigoriev I.V."/>
            <person name="Hibbett D.S."/>
            <person name="Martin F."/>
        </authorList>
    </citation>
    <scope>NUCLEOTIDE SEQUENCE [LARGE SCALE GENOMIC DNA]</scope>
    <source>
        <strain evidence="3">LaAM-08-1</strain>
    </source>
</reference>
<proteinExistence type="predicted"/>
<evidence type="ECO:0000313" key="3">
    <source>
        <dbReference type="Proteomes" id="UP000054477"/>
    </source>
</evidence>